<dbReference type="SMART" id="SM00880">
    <property type="entry name" value="CHAD"/>
    <property type="match status" value="1"/>
</dbReference>
<protein>
    <submittedName>
        <fullName evidence="3">CHAD domain-containing protein</fullName>
    </submittedName>
</protein>
<dbReference type="PANTHER" id="PTHR39339">
    <property type="entry name" value="SLR1444 PROTEIN"/>
    <property type="match status" value="1"/>
</dbReference>
<evidence type="ECO:0000313" key="3">
    <source>
        <dbReference type="EMBL" id="MFC4822207.1"/>
    </source>
</evidence>
<accession>A0ABV9R353</accession>
<dbReference type="Gene3D" id="1.40.20.10">
    <property type="entry name" value="CHAD domain"/>
    <property type="match status" value="1"/>
</dbReference>
<evidence type="ECO:0000313" key="4">
    <source>
        <dbReference type="Proteomes" id="UP001595886"/>
    </source>
</evidence>
<sequence>MLLRTYAAAELARAIACLGWRGSRLHTGVHQARKSLRRTRATLALGGPALGPGAALIDRELRGVNTKLSKLRDAHALVDTLDHLLRKRGDDPGLAPVLRRVRRSAAGARAARARTVLAADPQLHDRRALLAVLQAALAALPWDALTVDGVREALHRSAARVDEAAARAQASGRDLDWHRWRRRARRLSQQLRALDDSIAIPAEPDYVKRVAVLLGEAQDYSLLREHCGRHAGFAAADRAVLRELSERGTAHLRERIRAELPTARRAGSDTPGGDALKDRAARPGRRRPRPEPLR</sequence>
<dbReference type="InterPro" id="IPR038186">
    <property type="entry name" value="CHAD_dom_sf"/>
</dbReference>
<evidence type="ECO:0000259" key="2">
    <source>
        <dbReference type="PROSITE" id="PS51708"/>
    </source>
</evidence>
<dbReference type="PROSITE" id="PS51708">
    <property type="entry name" value="CHAD"/>
    <property type="match status" value="1"/>
</dbReference>
<dbReference type="RefSeq" id="WP_380022488.1">
    <property type="nucleotide sequence ID" value="NZ_JBHSHD010000016.1"/>
</dbReference>
<proteinExistence type="predicted"/>
<dbReference type="Proteomes" id="UP001595886">
    <property type="component" value="Unassembled WGS sequence"/>
</dbReference>
<reference evidence="4" key="1">
    <citation type="journal article" date="2019" name="Int. J. Syst. Evol. Microbiol.">
        <title>The Global Catalogue of Microorganisms (GCM) 10K type strain sequencing project: providing services to taxonomists for standard genome sequencing and annotation.</title>
        <authorList>
            <consortium name="The Broad Institute Genomics Platform"/>
            <consortium name="The Broad Institute Genome Sequencing Center for Infectious Disease"/>
            <person name="Wu L."/>
            <person name="Ma J."/>
        </authorList>
    </citation>
    <scope>NUCLEOTIDE SEQUENCE [LARGE SCALE GENOMIC DNA]</scope>
    <source>
        <strain evidence="4">CCUG 30340</strain>
    </source>
</reference>
<gene>
    <name evidence="3" type="ORF">ACFO6Q_17910</name>
</gene>
<dbReference type="PANTHER" id="PTHR39339:SF1">
    <property type="entry name" value="CHAD DOMAIN-CONTAINING PROTEIN"/>
    <property type="match status" value="1"/>
</dbReference>
<evidence type="ECO:0000256" key="1">
    <source>
        <dbReference type="SAM" id="MobiDB-lite"/>
    </source>
</evidence>
<name>A0ABV9R353_9GAMM</name>
<dbReference type="EMBL" id="JBHSHD010000016">
    <property type="protein sequence ID" value="MFC4822207.1"/>
    <property type="molecule type" value="Genomic_DNA"/>
</dbReference>
<feature type="region of interest" description="Disordered" evidence="1">
    <location>
        <begin position="256"/>
        <end position="294"/>
    </location>
</feature>
<feature type="domain" description="CHAD" evidence="2">
    <location>
        <begin position="1"/>
        <end position="265"/>
    </location>
</feature>
<organism evidence="3 4">
    <name type="scientific">Dokdonella ginsengisoli</name>
    <dbReference type="NCBI Taxonomy" id="363846"/>
    <lineage>
        <taxon>Bacteria</taxon>
        <taxon>Pseudomonadati</taxon>
        <taxon>Pseudomonadota</taxon>
        <taxon>Gammaproteobacteria</taxon>
        <taxon>Lysobacterales</taxon>
        <taxon>Rhodanobacteraceae</taxon>
        <taxon>Dokdonella</taxon>
    </lineage>
</organism>
<keyword evidence="4" id="KW-1185">Reference proteome</keyword>
<dbReference type="InterPro" id="IPR007899">
    <property type="entry name" value="CHAD_dom"/>
</dbReference>
<comment type="caution">
    <text evidence="3">The sequence shown here is derived from an EMBL/GenBank/DDBJ whole genome shotgun (WGS) entry which is preliminary data.</text>
</comment>
<dbReference type="Pfam" id="PF05235">
    <property type="entry name" value="CHAD"/>
    <property type="match status" value="1"/>
</dbReference>